<keyword evidence="4 5" id="KW-0472">Membrane</keyword>
<feature type="transmembrane region" description="Helical" evidence="5">
    <location>
        <begin position="98"/>
        <end position="116"/>
    </location>
</feature>
<sequence>MSSIAYLAAFALALTMLATGLGFRGRDLLRIGKLPGATVLGLGLQVLLLPMATALLVKAVLPGTNEGFGLILASLAPMSASSYVFVGLGGGNTGLARTLTLCSSFAVLVVIAALKLDDVLFGIWPLLILAYTLPLLLGMALQHLNSGFAIMLERRMTVGASVLTGLVALATLWQGLAWGHVTLFMLALVIAGFAGLFGWGAGRMLGSGKGEAIGLSLSIRNFALPLAICLIGCDVSVAVAPVLYAIAMYLVAFALIVMWRHVR</sequence>
<dbReference type="InterPro" id="IPR002657">
    <property type="entry name" value="BilAc:Na_symport/Acr3"/>
</dbReference>
<dbReference type="EMBL" id="VAFL01000004">
    <property type="protein sequence ID" value="TKW67439.1"/>
    <property type="molecule type" value="Genomic_DNA"/>
</dbReference>
<accession>A0A533I774</accession>
<proteinExistence type="predicted"/>
<feature type="transmembrane region" description="Helical" evidence="5">
    <location>
        <begin position="182"/>
        <end position="201"/>
    </location>
</feature>
<comment type="subcellular location">
    <subcellularLocation>
        <location evidence="1">Membrane</location>
        <topology evidence="1">Multi-pass membrane protein</topology>
    </subcellularLocation>
</comment>
<keyword evidence="2 5" id="KW-0812">Transmembrane</keyword>
<evidence type="ECO:0000313" key="6">
    <source>
        <dbReference type="EMBL" id="TKW67439.1"/>
    </source>
</evidence>
<feature type="transmembrane region" description="Helical" evidence="5">
    <location>
        <begin position="67"/>
        <end position="86"/>
    </location>
</feature>
<comment type="caution">
    <text evidence="6">The sequence shown here is derived from an EMBL/GenBank/DDBJ whole genome shotgun (WGS) entry which is preliminary data.</text>
</comment>
<evidence type="ECO:0000256" key="2">
    <source>
        <dbReference type="ARBA" id="ARBA00022692"/>
    </source>
</evidence>
<evidence type="ECO:0000256" key="5">
    <source>
        <dbReference type="SAM" id="Phobius"/>
    </source>
</evidence>
<reference evidence="6 7" key="1">
    <citation type="journal article" date="2017" name="Nat. Commun.">
        <title>In situ click chemistry generation of cyclooxygenase-2 inhibitors.</title>
        <authorList>
            <person name="Bhardwaj A."/>
            <person name="Kaur J."/>
            <person name="Wuest M."/>
            <person name="Wuest F."/>
        </authorList>
    </citation>
    <scope>NUCLEOTIDE SEQUENCE [LARGE SCALE GENOMIC DNA]</scope>
    <source>
        <strain evidence="6">S2_012_000_R3_94</strain>
    </source>
</reference>
<evidence type="ECO:0000313" key="7">
    <source>
        <dbReference type="Proteomes" id="UP000315344"/>
    </source>
</evidence>
<dbReference type="InterPro" id="IPR038770">
    <property type="entry name" value="Na+/solute_symporter_sf"/>
</dbReference>
<evidence type="ECO:0000256" key="3">
    <source>
        <dbReference type="ARBA" id="ARBA00022989"/>
    </source>
</evidence>
<keyword evidence="3 5" id="KW-1133">Transmembrane helix</keyword>
<feature type="transmembrane region" description="Helical" evidence="5">
    <location>
        <begin position="37"/>
        <end position="61"/>
    </location>
</feature>
<evidence type="ECO:0008006" key="8">
    <source>
        <dbReference type="Google" id="ProtNLM"/>
    </source>
</evidence>
<evidence type="ECO:0000256" key="1">
    <source>
        <dbReference type="ARBA" id="ARBA00004141"/>
    </source>
</evidence>
<evidence type="ECO:0000256" key="4">
    <source>
        <dbReference type="ARBA" id="ARBA00023136"/>
    </source>
</evidence>
<dbReference type="Gene3D" id="1.20.1530.20">
    <property type="match status" value="1"/>
</dbReference>
<protein>
    <recommendedName>
        <fullName evidence="8">Bile acid:sodium symporter</fullName>
    </recommendedName>
</protein>
<dbReference type="Pfam" id="PF01758">
    <property type="entry name" value="SBF"/>
    <property type="match status" value="1"/>
</dbReference>
<dbReference type="Proteomes" id="UP000315344">
    <property type="component" value="Unassembled WGS sequence"/>
</dbReference>
<organism evidence="6 7">
    <name type="scientific">Paracoccus denitrificans</name>
    <dbReference type="NCBI Taxonomy" id="266"/>
    <lineage>
        <taxon>Bacteria</taxon>
        <taxon>Pseudomonadati</taxon>
        <taxon>Pseudomonadota</taxon>
        <taxon>Alphaproteobacteria</taxon>
        <taxon>Rhodobacterales</taxon>
        <taxon>Paracoccaceae</taxon>
        <taxon>Paracoccus</taxon>
    </lineage>
</organism>
<dbReference type="AlphaFoldDB" id="A0A533I774"/>
<feature type="transmembrane region" description="Helical" evidence="5">
    <location>
        <begin position="122"/>
        <end position="144"/>
    </location>
</feature>
<name>A0A533I774_PARDE</name>
<feature type="transmembrane region" description="Helical" evidence="5">
    <location>
        <begin position="156"/>
        <end position="176"/>
    </location>
</feature>
<dbReference type="GO" id="GO:0016020">
    <property type="term" value="C:membrane"/>
    <property type="evidence" value="ECO:0007669"/>
    <property type="project" value="UniProtKB-SubCell"/>
</dbReference>
<feature type="transmembrane region" description="Helical" evidence="5">
    <location>
        <begin position="246"/>
        <end position="262"/>
    </location>
</feature>
<gene>
    <name evidence="6" type="ORF">DI616_07290</name>
</gene>
<feature type="transmembrane region" description="Helical" evidence="5">
    <location>
        <begin position="6"/>
        <end position="25"/>
    </location>
</feature>